<organism evidence="1 2">
    <name type="scientific">Trypanosoma brucei equiperdum</name>
    <dbReference type="NCBI Taxonomy" id="630700"/>
    <lineage>
        <taxon>Eukaryota</taxon>
        <taxon>Discoba</taxon>
        <taxon>Euglenozoa</taxon>
        <taxon>Kinetoplastea</taxon>
        <taxon>Metakinetoplastina</taxon>
        <taxon>Trypanosomatida</taxon>
        <taxon>Trypanosomatidae</taxon>
        <taxon>Trypanosoma</taxon>
    </lineage>
</organism>
<protein>
    <submittedName>
        <fullName evidence="1">Uncharacterized protein</fullName>
    </submittedName>
</protein>
<sequence>MEYMIKVRNEILVSTHNGPRFVGCGSFQPLSVLTSRADVVCGSNSRLSAPQYSNSVGN</sequence>
<evidence type="ECO:0000313" key="1">
    <source>
        <dbReference type="EMBL" id="RHW69383.1"/>
    </source>
</evidence>
<comment type="caution">
    <text evidence="1">The sequence shown here is derived from an EMBL/GenBank/DDBJ whole genome shotgun (WGS) entry which is preliminary data.</text>
</comment>
<evidence type="ECO:0000313" key="2">
    <source>
        <dbReference type="Proteomes" id="UP000266743"/>
    </source>
</evidence>
<accession>A0A3L6KYD1</accession>
<dbReference type="AlphaFoldDB" id="A0A3L6KYD1"/>
<dbReference type="Proteomes" id="UP000266743">
    <property type="component" value="Chromosome 10"/>
</dbReference>
<gene>
    <name evidence="1" type="ORF">DPX39_100092900</name>
</gene>
<proteinExistence type="predicted"/>
<reference evidence="1 2" key="1">
    <citation type="submission" date="2018-09" db="EMBL/GenBank/DDBJ databases">
        <title>whole genome sequence of T. equiperdum IVM-t1 strain.</title>
        <authorList>
            <person name="Suganuma K."/>
        </authorList>
    </citation>
    <scope>NUCLEOTIDE SEQUENCE [LARGE SCALE GENOMIC DNA]</scope>
    <source>
        <strain evidence="1 2">IVM-t1</strain>
    </source>
</reference>
<name>A0A3L6KYD1_9TRYP</name>
<dbReference type="EMBL" id="QSBY01000010">
    <property type="protein sequence ID" value="RHW69383.1"/>
    <property type="molecule type" value="Genomic_DNA"/>
</dbReference>